<sequence>MSERNLRSGAKHGRSHSDATNVLQSAPISKRSKGKNVASFSDNLETTTGPGKEHDQLSSTKGSVSAEDVGFDYRRSQKQTMADAIKNIKILNSRERTPSNPLVQPFRELLSATPLQDRQFKTRVVEALSSRRGNPPRWYIIAVESDIPYYFARVLQSQFSEAQAQQMCQLLVDILNRWPGSEATLASKEPMSTCNVPADHLPLMVMMETHLFPNRPIRIRCASYRGTKHPVTVSLQIKLIDPTTRKPYFFSQTYSVSQMPANAQVPEVGDNVVVNYVGKAPDAFEGKDQSGSFRSNLPASGIDNATRSKLENCERLLRHLAVRLSQTLINEDAAKAIGDHLLDTLAGGRKTLVKSGPYGKKRLVYPIRYIQRRLWKIVHGESVLKDVSEPFPPFFVYSLDRRWVIPVIDIMETTWLQGGSLHEVWTVGAEAADNVNALIRTGDMPPGSCDCGPESSRSEMHPCQKCAKLTPCAALTYGFLRFRLCATCHERDSKQSMSLPEQLAVFYVKNMLDSNARKTGRRHGDSSERAKKDAADEVSSIFSEHSPNSVEFTDQYTGCVEQLSTDSSHGKTPNALTIDAVFPYGFFQETAFIHCRGNLAVTTLVMNYAKHIQIPAFLVALKDWIVAEPNCRNNPAQLQRLQSDMVARCSTLSAIRLKAAWTIKARERTKYNLGKYEYDREEWLSGKLRSGEAGPWDKRSDLSLTSGFKVPAGDLKGWPQAEMKRIKRIVQEMKAWFQVDLPEKNGCPYFAHPDTMPSTWSWGLCFAIVTCRRIRMELHCNRHFPTVDTAETIYLECIFVALVTICVIKSNDPDKALKLRYKAKYLEFLRLPLNVRHHNPLTFVVAHRIHGAQMASGWRPSPQSFSDRIDSLNNMLIETRTSNFAKHNFDKDHCDLIKHMLSQIDLPLTVYDPSVNLSPANRKYRKDFETVDDDEDLDLDDGFGELLDQMEDDEDDDVIDADEEEDDED</sequence>
<feature type="compositionally biased region" description="Polar residues" evidence="1">
    <location>
        <begin position="18"/>
        <end position="27"/>
    </location>
</feature>
<keyword evidence="3" id="KW-1185">Reference proteome</keyword>
<comment type="caution">
    <text evidence="2">The sequence shown here is derived from an EMBL/GenBank/DDBJ whole genome shotgun (WGS) entry which is preliminary data.</text>
</comment>
<accession>A0ABR1LTK7</accession>
<evidence type="ECO:0000313" key="3">
    <source>
        <dbReference type="Proteomes" id="UP001360953"/>
    </source>
</evidence>
<evidence type="ECO:0000313" key="2">
    <source>
        <dbReference type="EMBL" id="KAK7538484.1"/>
    </source>
</evidence>
<feature type="compositionally biased region" description="Polar residues" evidence="1">
    <location>
        <begin position="38"/>
        <end position="49"/>
    </location>
</feature>
<feature type="region of interest" description="Disordered" evidence="1">
    <location>
        <begin position="1"/>
        <end position="65"/>
    </location>
</feature>
<evidence type="ECO:0000256" key="1">
    <source>
        <dbReference type="SAM" id="MobiDB-lite"/>
    </source>
</evidence>
<organism evidence="2 3">
    <name type="scientific">Phyllosticta citribraziliensis</name>
    <dbReference type="NCBI Taxonomy" id="989973"/>
    <lineage>
        <taxon>Eukaryota</taxon>
        <taxon>Fungi</taxon>
        <taxon>Dikarya</taxon>
        <taxon>Ascomycota</taxon>
        <taxon>Pezizomycotina</taxon>
        <taxon>Dothideomycetes</taxon>
        <taxon>Dothideomycetes incertae sedis</taxon>
        <taxon>Botryosphaeriales</taxon>
        <taxon>Phyllostictaceae</taxon>
        <taxon>Phyllosticta</taxon>
    </lineage>
</organism>
<dbReference type="EMBL" id="JBBPEH010000005">
    <property type="protein sequence ID" value="KAK7538484.1"/>
    <property type="molecule type" value="Genomic_DNA"/>
</dbReference>
<feature type="compositionally biased region" description="Basic and acidic residues" evidence="1">
    <location>
        <begin position="522"/>
        <end position="535"/>
    </location>
</feature>
<dbReference type="GeneID" id="92031030"/>
<dbReference type="RefSeq" id="XP_066656171.1">
    <property type="nucleotide sequence ID" value="XM_066798124.1"/>
</dbReference>
<proteinExistence type="predicted"/>
<feature type="region of interest" description="Disordered" evidence="1">
    <location>
        <begin position="933"/>
        <end position="969"/>
    </location>
</feature>
<reference evidence="2 3" key="1">
    <citation type="submission" date="2024-04" db="EMBL/GenBank/DDBJ databases">
        <title>Phyllosticta paracitricarpa is synonymous to the EU quarantine fungus P. citricarpa based on phylogenomic analyses.</title>
        <authorList>
            <consortium name="Lawrence Berkeley National Laboratory"/>
            <person name="Van ingen-buijs V.A."/>
            <person name="Van westerhoven A.C."/>
            <person name="Haridas S."/>
            <person name="Skiadas P."/>
            <person name="Martin F."/>
            <person name="Groenewald J.Z."/>
            <person name="Crous P.W."/>
            <person name="Seidl M.F."/>
        </authorList>
    </citation>
    <scope>NUCLEOTIDE SEQUENCE [LARGE SCALE GENOMIC DNA]</scope>
    <source>
        <strain evidence="2 3">CPC 17464</strain>
    </source>
</reference>
<feature type="region of interest" description="Disordered" evidence="1">
    <location>
        <begin position="517"/>
        <end position="541"/>
    </location>
</feature>
<gene>
    <name evidence="2" type="ORF">J3D65DRAFT_602500</name>
</gene>
<dbReference type="Proteomes" id="UP001360953">
    <property type="component" value="Unassembled WGS sequence"/>
</dbReference>
<name>A0ABR1LTK7_9PEZI</name>
<protein>
    <recommendedName>
        <fullName evidence="4">Transposase</fullName>
    </recommendedName>
</protein>
<evidence type="ECO:0008006" key="4">
    <source>
        <dbReference type="Google" id="ProtNLM"/>
    </source>
</evidence>